<evidence type="ECO:0000256" key="1">
    <source>
        <dbReference type="SAM" id="MobiDB-lite"/>
    </source>
</evidence>
<feature type="region of interest" description="Disordered" evidence="1">
    <location>
        <begin position="1"/>
        <end position="25"/>
    </location>
</feature>
<dbReference type="PANTHER" id="PTHR39948:SF1">
    <property type="entry name" value="GEO11419P1"/>
    <property type="match status" value="1"/>
</dbReference>
<feature type="compositionally biased region" description="Basic and acidic residues" evidence="1">
    <location>
        <begin position="1"/>
        <end position="10"/>
    </location>
</feature>
<reference evidence="3" key="1">
    <citation type="submission" date="2022-03" db="EMBL/GenBank/DDBJ databases">
        <authorList>
            <person name="Martin C."/>
        </authorList>
    </citation>
    <scope>NUCLEOTIDE SEQUENCE</scope>
</reference>
<dbReference type="EMBL" id="CAIIXF020000003">
    <property type="protein sequence ID" value="CAH1780423.1"/>
    <property type="molecule type" value="Genomic_DNA"/>
</dbReference>
<name>A0A8S4NHH9_OWEFU</name>
<feature type="transmembrane region" description="Helical" evidence="2">
    <location>
        <begin position="32"/>
        <end position="58"/>
    </location>
</feature>
<dbReference type="OrthoDB" id="8912589at2759"/>
<organism evidence="3 4">
    <name type="scientific">Owenia fusiformis</name>
    <name type="common">Polychaete worm</name>
    <dbReference type="NCBI Taxonomy" id="6347"/>
    <lineage>
        <taxon>Eukaryota</taxon>
        <taxon>Metazoa</taxon>
        <taxon>Spiralia</taxon>
        <taxon>Lophotrochozoa</taxon>
        <taxon>Annelida</taxon>
        <taxon>Polychaeta</taxon>
        <taxon>Sedentaria</taxon>
        <taxon>Canalipalpata</taxon>
        <taxon>Sabellida</taxon>
        <taxon>Oweniida</taxon>
        <taxon>Oweniidae</taxon>
        <taxon>Owenia</taxon>
    </lineage>
</organism>
<dbReference type="PANTHER" id="PTHR39948">
    <property type="entry name" value="GEO11419P1"/>
    <property type="match status" value="1"/>
</dbReference>
<proteinExistence type="predicted"/>
<keyword evidence="4" id="KW-1185">Reference proteome</keyword>
<keyword evidence="2" id="KW-1133">Transmembrane helix</keyword>
<evidence type="ECO:0000256" key="2">
    <source>
        <dbReference type="SAM" id="Phobius"/>
    </source>
</evidence>
<dbReference type="AlphaFoldDB" id="A0A8S4NHH9"/>
<evidence type="ECO:0000313" key="3">
    <source>
        <dbReference type="EMBL" id="CAH1780423.1"/>
    </source>
</evidence>
<gene>
    <name evidence="3" type="ORF">OFUS_LOCUS7119</name>
</gene>
<dbReference type="Proteomes" id="UP000749559">
    <property type="component" value="Unassembled WGS sequence"/>
</dbReference>
<keyword evidence="2" id="KW-0472">Membrane</keyword>
<protein>
    <submittedName>
        <fullName evidence="3">Uncharacterized protein</fullName>
    </submittedName>
</protein>
<keyword evidence="2" id="KW-0812">Transmembrane</keyword>
<accession>A0A8S4NHH9</accession>
<evidence type="ECO:0000313" key="4">
    <source>
        <dbReference type="Proteomes" id="UP000749559"/>
    </source>
</evidence>
<sequence>MEQEQEKGEETCLTEKMGQGEGSGKGGLCPGILWGILWFLILWFLAWPFAFFIAWWYILFLPFCACIDPCKGVCETLLKLVQLPLTCAENMIAMKPLCG</sequence>
<comment type="caution">
    <text evidence="3">The sequence shown here is derived from an EMBL/GenBank/DDBJ whole genome shotgun (WGS) entry which is preliminary data.</text>
</comment>